<dbReference type="Proteomes" id="UP000199512">
    <property type="component" value="Unassembled WGS sequence"/>
</dbReference>
<feature type="transmembrane region" description="Helical" evidence="2">
    <location>
        <begin position="265"/>
        <end position="283"/>
    </location>
</feature>
<protein>
    <submittedName>
        <fullName evidence="4">Threonine/homoserine efflux transporter RhtA</fullName>
    </submittedName>
</protein>
<feature type="domain" description="EamA" evidence="3">
    <location>
        <begin position="12"/>
        <end position="136"/>
    </location>
</feature>
<accession>A0A1H8G2E0</accession>
<evidence type="ECO:0000313" key="5">
    <source>
        <dbReference type="Proteomes" id="UP000199512"/>
    </source>
</evidence>
<feature type="transmembrane region" description="Helical" evidence="2">
    <location>
        <begin position="180"/>
        <end position="200"/>
    </location>
</feature>
<feature type="transmembrane region" description="Helical" evidence="2">
    <location>
        <begin position="64"/>
        <end position="84"/>
    </location>
</feature>
<organism evidence="4 5">
    <name type="scientific">Peptostreptococcus russellii</name>
    <dbReference type="NCBI Taxonomy" id="215200"/>
    <lineage>
        <taxon>Bacteria</taxon>
        <taxon>Bacillati</taxon>
        <taxon>Bacillota</taxon>
        <taxon>Clostridia</taxon>
        <taxon>Peptostreptococcales</taxon>
        <taxon>Peptostreptococcaceae</taxon>
        <taxon>Peptostreptococcus</taxon>
    </lineage>
</organism>
<feature type="transmembrane region" description="Helical" evidence="2">
    <location>
        <begin position="212"/>
        <end position="230"/>
    </location>
</feature>
<dbReference type="SUPFAM" id="SSF103481">
    <property type="entry name" value="Multidrug resistance efflux transporter EmrE"/>
    <property type="match status" value="2"/>
</dbReference>
<dbReference type="AlphaFoldDB" id="A0A1H8G2E0"/>
<dbReference type="PANTHER" id="PTHR22911:SF76">
    <property type="entry name" value="EAMA DOMAIN-CONTAINING PROTEIN"/>
    <property type="match status" value="1"/>
</dbReference>
<dbReference type="Pfam" id="PF00892">
    <property type="entry name" value="EamA"/>
    <property type="match status" value="2"/>
</dbReference>
<evidence type="ECO:0000313" key="4">
    <source>
        <dbReference type="EMBL" id="SEN38122.1"/>
    </source>
</evidence>
<feature type="domain" description="EamA" evidence="3">
    <location>
        <begin position="150"/>
        <end position="282"/>
    </location>
</feature>
<dbReference type="GO" id="GO:0016020">
    <property type="term" value="C:membrane"/>
    <property type="evidence" value="ECO:0007669"/>
    <property type="project" value="InterPro"/>
</dbReference>
<reference evidence="4 5" key="1">
    <citation type="submission" date="2016-10" db="EMBL/GenBank/DDBJ databases">
        <authorList>
            <person name="de Groot N.N."/>
        </authorList>
    </citation>
    <scope>NUCLEOTIDE SEQUENCE [LARGE SCALE GENOMIC DNA]</scope>
    <source>
        <strain evidence="4 5">Calf135</strain>
    </source>
</reference>
<feature type="transmembrane region" description="Helical" evidence="2">
    <location>
        <begin position="237"/>
        <end position="259"/>
    </location>
</feature>
<feature type="transmembrane region" description="Helical" evidence="2">
    <location>
        <begin position="96"/>
        <end position="114"/>
    </location>
</feature>
<keyword evidence="2" id="KW-0812">Transmembrane</keyword>
<feature type="transmembrane region" description="Helical" evidence="2">
    <location>
        <begin position="9"/>
        <end position="27"/>
    </location>
</feature>
<evidence type="ECO:0000259" key="3">
    <source>
        <dbReference type="Pfam" id="PF00892"/>
    </source>
</evidence>
<dbReference type="RefSeq" id="WP_091974428.1">
    <property type="nucleotide sequence ID" value="NZ_FODF01000003.1"/>
</dbReference>
<dbReference type="STRING" id="215200.SAMN05216454_10333"/>
<keyword evidence="5" id="KW-1185">Reference proteome</keyword>
<keyword evidence="2" id="KW-0472">Membrane</keyword>
<dbReference type="EMBL" id="FODF01000003">
    <property type="protein sequence ID" value="SEN38122.1"/>
    <property type="molecule type" value="Genomic_DNA"/>
</dbReference>
<dbReference type="InterPro" id="IPR000620">
    <property type="entry name" value="EamA_dom"/>
</dbReference>
<name>A0A1H8G2E0_9FIRM</name>
<dbReference type="InterPro" id="IPR037185">
    <property type="entry name" value="EmrE-like"/>
</dbReference>
<evidence type="ECO:0000256" key="1">
    <source>
        <dbReference type="ARBA" id="ARBA00007362"/>
    </source>
</evidence>
<sequence length="291" mass="31661">MDRKNENKYIAIQLLGVAFLASAGIWVKLSSVGPISQGFYRMLLTIVMMLPFTYKSLRNVTKKQFIIAFLGGLCLGADVLFWNLALMKTSVADCSLMVNLTVFIVSPISFFLFKEKIKKEFVIASIIAFVGVVMVIFSAATGDNGQSSIYGNFLAMGASVAYSGYVLFIYRVRDGLNNRAVVLISTFGAMIFLLAGMIPVEGFTLPPNGREWIIIILYAVCGQILGQGLVSMCLGKLNATLVTVLSLTSIGISAVYAYIIFGELLMPVELMGMIITIIGVFLAKQSSQKQS</sequence>
<feature type="transmembrane region" description="Helical" evidence="2">
    <location>
        <begin position="121"/>
        <end position="142"/>
    </location>
</feature>
<evidence type="ECO:0000256" key="2">
    <source>
        <dbReference type="SAM" id="Phobius"/>
    </source>
</evidence>
<gene>
    <name evidence="4" type="ORF">SAMN05216454_10333</name>
</gene>
<feature type="transmembrane region" description="Helical" evidence="2">
    <location>
        <begin position="39"/>
        <end position="57"/>
    </location>
</feature>
<dbReference type="OrthoDB" id="9790852at2"/>
<proteinExistence type="inferred from homology"/>
<dbReference type="PANTHER" id="PTHR22911">
    <property type="entry name" value="ACYL-MALONYL CONDENSING ENZYME-RELATED"/>
    <property type="match status" value="1"/>
</dbReference>
<comment type="similarity">
    <text evidence="1">Belongs to the EamA transporter family.</text>
</comment>
<keyword evidence="2" id="KW-1133">Transmembrane helix</keyword>
<feature type="transmembrane region" description="Helical" evidence="2">
    <location>
        <begin position="148"/>
        <end position="168"/>
    </location>
</feature>